<evidence type="ECO:0000256" key="2">
    <source>
        <dbReference type="ARBA" id="ARBA00023239"/>
    </source>
</evidence>
<feature type="compositionally biased region" description="Polar residues" evidence="5">
    <location>
        <begin position="114"/>
        <end position="129"/>
    </location>
</feature>
<protein>
    <recommendedName>
        <fullName evidence="1">gamma-glutamylcyclotransferase</fullName>
        <ecNumber evidence="1">4.3.2.9</ecNumber>
    </recommendedName>
</protein>
<accession>A0AAE0HLK2</accession>
<dbReference type="Proteomes" id="UP001278766">
    <property type="component" value="Unassembled WGS sequence"/>
</dbReference>
<dbReference type="EC" id="4.3.2.9" evidence="1"/>
<evidence type="ECO:0000256" key="4">
    <source>
        <dbReference type="PIRSR" id="PIRSR617939-2"/>
    </source>
</evidence>
<dbReference type="CDD" id="cd06661">
    <property type="entry name" value="GGCT_like"/>
    <property type="match status" value="1"/>
</dbReference>
<dbReference type="InterPro" id="IPR013024">
    <property type="entry name" value="GGCT-like"/>
</dbReference>
<dbReference type="GO" id="GO:0003839">
    <property type="term" value="F:gamma-glutamylcyclotransferase activity"/>
    <property type="evidence" value="ECO:0007669"/>
    <property type="project" value="UniProtKB-EC"/>
</dbReference>
<dbReference type="EMBL" id="JAUEPN010000002">
    <property type="protein sequence ID" value="KAK3298676.1"/>
    <property type="molecule type" value="Genomic_DNA"/>
</dbReference>
<evidence type="ECO:0000313" key="6">
    <source>
        <dbReference type="EMBL" id="KAK3298676.1"/>
    </source>
</evidence>
<proteinExistence type="predicted"/>
<dbReference type="Gene3D" id="3.10.490.10">
    <property type="entry name" value="Gamma-glutamyl cyclotransferase-like"/>
    <property type="match status" value="1"/>
</dbReference>
<reference evidence="6" key="1">
    <citation type="journal article" date="2023" name="Mol. Phylogenet. Evol.">
        <title>Genome-scale phylogeny and comparative genomics of the fungal order Sordariales.</title>
        <authorList>
            <person name="Hensen N."/>
            <person name="Bonometti L."/>
            <person name="Westerberg I."/>
            <person name="Brannstrom I.O."/>
            <person name="Guillou S."/>
            <person name="Cros-Aarteil S."/>
            <person name="Calhoun S."/>
            <person name="Haridas S."/>
            <person name="Kuo A."/>
            <person name="Mondo S."/>
            <person name="Pangilinan J."/>
            <person name="Riley R."/>
            <person name="LaButti K."/>
            <person name="Andreopoulos B."/>
            <person name="Lipzen A."/>
            <person name="Chen C."/>
            <person name="Yan M."/>
            <person name="Daum C."/>
            <person name="Ng V."/>
            <person name="Clum A."/>
            <person name="Steindorff A."/>
            <person name="Ohm R.A."/>
            <person name="Martin F."/>
            <person name="Silar P."/>
            <person name="Natvig D.O."/>
            <person name="Lalanne C."/>
            <person name="Gautier V."/>
            <person name="Ament-Velasquez S.L."/>
            <person name="Kruys A."/>
            <person name="Hutchinson M.I."/>
            <person name="Powell A.J."/>
            <person name="Barry K."/>
            <person name="Miller A.N."/>
            <person name="Grigoriev I.V."/>
            <person name="Debuchy R."/>
            <person name="Gladieux P."/>
            <person name="Hiltunen Thoren M."/>
            <person name="Johannesson H."/>
        </authorList>
    </citation>
    <scope>NUCLEOTIDE SEQUENCE</scope>
    <source>
        <strain evidence="6">CBS 168.71</strain>
    </source>
</reference>
<dbReference type="PANTHER" id="PTHR12935">
    <property type="entry name" value="GAMMA-GLUTAMYLCYCLOTRANSFERASE"/>
    <property type="match status" value="1"/>
</dbReference>
<dbReference type="InterPro" id="IPR036568">
    <property type="entry name" value="GGCT-like_sf"/>
</dbReference>
<feature type="active site" description="Proton acceptor" evidence="3">
    <location>
        <position position="93"/>
    </location>
</feature>
<feature type="region of interest" description="Disordered" evidence="5">
    <location>
        <begin position="110"/>
        <end position="129"/>
    </location>
</feature>
<reference evidence="6" key="2">
    <citation type="submission" date="2023-06" db="EMBL/GenBank/DDBJ databases">
        <authorList>
            <consortium name="Lawrence Berkeley National Laboratory"/>
            <person name="Haridas S."/>
            <person name="Hensen N."/>
            <person name="Bonometti L."/>
            <person name="Westerberg I."/>
            <person name="Brannstrom I.O."/>
            <person name="Guillou S."/>
            <person name="Cros-Aarteil S."/>
            <person name="Calhoun S."/>
            <person name="Kuo A."/>
            <person name="Mondo S."/>
            <person name="Pangilinan J."/>
            <person name="Riley R."/>
            <person name="Labutti K."/>
            <person name="Andreopoulos B."/>
            <person name="Lipzen A."/>
            <person name="Chen C."/>
            <person name="Yanf M."/>
            <person name="Daum C."/>
            <person name="Ng V."/>
            <person name="Clum A."/>
            <person name="Steindorff A."/>
            <person name="Ohm R."/>
            <person name="Martin F."/>
            <person name="Silar P."/>
            <person name="Natvig D."/>
            <person name="Lalanne C."/>
            <person name="Gautier V."/>
            <person name="Ament-Velasquez S.L."/>
            <person name="Kruys A."/>
            <person name="Hutchinson M.I."/>
            <person name="Powell A.J."/>
            <person name="Barry K."/>
            <person name="Miller A.N."/>
            <person name="Grigoriev I.V."/>
            <person name="Debuchy R."/>
            <person name="Gladieux P."/>
            <person name="Thoren M.H."/>
            <person name="Johannesson H."/>
        </authorList>
    </citation>
    <scope>NUCLEOTIDE SEQUENCE</scope>
    <source>
        <strain evidence="6">CBS 168.71</strain>
    </source>
</reference>
<evidence type="ECO:0000313" key="7">
    <source>
        <dbReference type="Proteomes" id="UP001278766"/>
    </source>
</evidence>
<dbReference type="GeneID" id="87844859"/>
<dbReference type="InterPro" id="IPR017939">
    <property type="entry name" value="G-Glutamylcylcotransferase"/>
</dbReference>
<feature type="binding site" evidence="4">
    <location>
        <begin position="8"/>
        <end position="13"/>
    </location>
    <ligand>
        <name>substrate</name>
    </ligand>
</feature>
<keyword evidence="7" id="KW-1185">Reference proteome</keyword>
<comment type="caution">
    <text evidence="6">The sequence shown here is derived from an EMBL/GenBank/DDBJ whole genome shotgun (WGS) entry which is preliminary data.</text>
</comment>
<evidence type="ECO:0000256" key="1">
    <source>
        <dbReference type="ARBA" id="ARBA00012346"/>
    </source>
</evidence>
<dbReference type="SUPFAM" id="SSF110857">
    <property type="entry name" value="Gamma-glutamyl cyclotransferase-like"/>
    <property type="match status" value="1"/>
</dbReference>
<evidence type="ECO:0000256" key="5">
    <source>
        <dbReference type="SAM" id="MobiDB-lite"/>
    </source>
</evidence>
<dbReference type="PANTHER" id="PTHR12935:SF0">
    <property type="entry name" value="GAMMA-GLUTAMYLCYCLOTRANSFERASE"/>
    <property type="match status" value="1"/>
</dbReference>
<organism evidence="6 7">
    <name type="scientific">Chaetomium fimeti</name>
    <dbReference type="NCBI Taxonomy" id="1854472"/>
    <lineage>
        <taxon>Eukaryota</taxon>
        <taxon>Fungi</taxon>
        <taxon>Dikarya</taxon>
        <taxon>Ascomycota</taxon>
        <taxon>Pezizomycotina</taxon>
        <taxon>Sordariomycetes</taxon>
        <taxon>Sordariomycetidae</taxon>
        <taxon>Sordariales</taxon>
        <taxon>Chaetomiaceae</taxon>
        <taxon>Chaetomium</taxon>
    </lineage>
</organism>
<keyword evidence="2" id="KW-0456">Lyase</keyword>
<dbReference type="AlphaFoldDB" id="A0AAE0HLK2"/>
<dbReference type="RefSeq" id="XP_062662190.1">
    <property type="nucleotide sequence ID" value="XM_062807911.1"/>
</dbReference>
<evidence type="ECO:0000256" key="3">
    <source>
        <dbReference type="PIRSR" id="PIRSR617939-1"/>
    </source>
</evidence>
<gene>
    <name evidence="6" type="ORF">B0H64DRAFT_471935</name>
</gene>
<sequence>MAAKQTLYFAFGSNLWQHQMSLRCPNSPFIGLARLRGYKWFINARGYANIAPVTTNPTPSPQEDDNQNPYANEVWGLVYTLSPPDEAQLDRNEGVPTAYQKELVSGIDFWPASNKPNTTPNTPDGTSNFTAPMDMSVKPTPTKMLVYVDHHRNTGGHRPRDEYVRRMNMGIRDALREGVPRGYVDGVVRGYIPEEEELGFGVGCELGGEMEKAVMRRAAGLDRDGDVAGDVDGAGVDGVDGVKKGGEMGLVAAAVAGPAGSGVVSAREGEEGGEELPERASEVCYLREHGL</sequence>
<name>A0AAE0HLK2_9PEZI</name>